<organism evidence="3 4">
    <name type="scientific">Sphaerospermopsis torques-reginae ITEP-024</name>
    <dbReference type="NCBI Taxonomy" id="984208"/>
    <lineage>
        <taxon>Bacteria</taxon>
        <taxon>Bacillati</taxon>
        <taxon>Cyanobacteriota</taxon>
        <taxon>Cyanophyceae</taxon>
        <taxon>Nostocales</taxon>
        <taxon>Aphanizomenonaceae</taxon>
        <taxon>Sphaerospermopsis</taxon>
        <taxon>Sphaerospermopsis torques-reginae</taxon>
    </lineage>
</organism>
<dbReference type="Proteomes" id="UP000826540">
    <property type="component" value="Chromosome"/>
</dbReference>
<dbReference type="PANTHER" id="PTHR44825:SF1">
    <property type="entry name" value="DNAJ HOMOLOG SUBFAMILY C MEMBER 4"/>
    <property type="match status" value="1"/>
</dbReference>
<evidence type="ECO:0000313" key="3">
    <source>
        <dbReference type="EMBL" id="QYX33510.1"/>
    </source>
</evidence>
<name>A0ABX8X469_9CYAN</name>
<keyword evidence="4" id="KW-1185">Reference proteome</keyword>
<sequence length="229" mass="26749">MEDSNHYETLKVKNNASQAEIKQAYRRLVKMFHPDSNQETANHEEIIRINAAYEVLSDVQSRLQYDEQIRKDAQTSNVHRQERTASAQKRHKAKKQSGKDADEKVEEWLRLVYQPVNRLLCRILNSLELQIEELAADPFDDELIDKFQEYLDTCREDFKKAQNTFRSLPNPPSLARAAAHLYYSLNQVGDGLEELGYFPLNYDDRYLHTGQEMFRIATRLHCEAQESVG</sequence>
<dbReference type="SUPFAM" id="SSF46565">
    <property type="entry name" value="Chaperone J-domain"/>
    <property type="match status" value="1"/>
</dbReference>
<accession>A0ABX8X469</accession>
<gene>
    <name evidence="3" type="ORF">K2F26_09465</name>
</gene>
<feature type="compositionally biased region" description="Basic and acidic residues" evidence="1">
    <location>
        <begin position="71"/>
        <end position="83"/>
    </location>
</feature>
<dbReference type="InterPro" id="IPR036869">
    <property type="entry name" value="J_dom_sf"/>
</dbReference>
<dbReference type="Pfam" id="PF00226">
    <property type="entry name" value="DnaJ"/>
    <property type="match status" value="1"/>
</dbReference>
<dbReference type="EMBL" id="CP080598">
    <property type="protein sequence ID" value="QYX33510.1"/>
    <property type="molecule type" value="Genomic_DNA"/>
</dbReference>
<feature type="region of interest" description="Disordered" evidence="1">
    <location>
        <begin position="71"/>
        <end position="99"/>
    </location>
</feature>
<evidence type="ECO:0000259" key="2">
    <source>
        <dbReference type="PROSITE" id="PS50076"/>
    </source>
</evidence>
<dbReference type="Gene3D" id="1.10.287.110">
    <property type="entry name" value="DnaJ domain"/>
    <property type="match status" value="1"/>
</dbReference>
<dbReference type="InterPro" id="IPR001623">
    <property type="entry name" value="DnaJ_domain"/>
</dbReference>
<protein>
    <submittedName>
        <fullName evidence="3">J domain-containing protein</fullName>
    </submittedName>
</protein>
<dbReference type="PANTHER" id="PTHR44825">
    <property type="match status" value="1"/>
</dbReference>
<proteinExistence type="predicted"/>
<dbReference type="InterPro" id="IPR052763">
    <property type="entry name" value="DnaJ_C4"/>
</dbReference>
<feature type="domain" description="J" evidence="2">
    <location>
        <begin position="5"/>
        <end position="69"/>
    </location>
</feature>
<dbReference type="RefSeq" id="WP_220611253.1">
    <property type="nucleotide sequence ID" value="NZ_CP080598.1"/>
</dbReference>
<dbReference type="SMART" id="SM00271">
    <property type="entry name" value="DnaJ"/>
    <property type="match status" value="1"/>
</dbReference>
<evidence type="ECO:0000313" key="4">
    <source>
        <dbReference type="Proteomes" id="UP000826540"/>
    </source>
</evidence>
<dbReference type="PRINTS" id="PR00625">
    <property type="entry name" value="JDOMAIN"/>
</dbReference>
<evidence type="ECO:0000256" key="1">
    <source>
        <dbReference type="SAM" id="MobiDB-lite"/>
    </source>
</evidence>
<reference evidence="3 4" key="1">
    <citation type="journal article" date="2022" name="J. Am. Chem. Soc.">
        <title>Biosynthesis of Guanitoxin Enables Global Environmental Detection in Freshwater Cyanobacteria.</title>
        <authorList>
            <person name="Lima S.T."/>
            <person name="Fallon T.R."/>
            <person name="Cordoza J.L."/>
            <person name="Chekan J.R."/>
            <person name="Delbaje E."/>
            <person name="Hopiavuori A.R."/>
            <person name="Alvarenga D.O."/>
            <person name="Wood S.M."/>
            <person name="Luhavaya H."/>
            <person name="Baumgartner J.T."/>
            <person name="Dorr F.A."/>
            <person name="Etchegaray A."/>
            <person name="Pinto E."/>
            <person name="McKinnie S.M.K."/>
            <person name="Fiore M.F."/>
            <person name="Moore B.S."/>
        </authorList>
    </citation>
    <scope>NUCLEOTIDE SEQUENCE [LARGE SCALE GENOMIC DNA]</scope>
    <source>
        <strain evidence="3 4">ITEP-024</strain>
    </source>
</reference>
<dbReference type="PROSITE" id="PS50076">
    <property type="entry name" value="DNAJ_2"/>
    <property type="match status" value="1"/>
</dbReference>
<dbReference type="CDD" id="cd06257">
    <property type="entry name" value="DnaJ"/>
    <property type="match status" value="1"/>
</dbReference>